<comment type="similarity">
    <text evidence="2">Belongs to the binding-protein-dependent transport system permease family. FecCD subfamily.</text>
</comment>
<dbReference type="PANTHER" id="PTHR30472:SF27">
    <property type="entry name" value="PETROBACTIN IMPORT SYSTEM PERMEASE PROTEIN YCLN"/>
    <property type="match status" value="1"/>
</dbReference>
<dbReference type="Pfam" id="PF01032">
    <property type="entry name" value="FecCD"/>
    <property type="match status" value="1"/>
</dbReference>
<keyword evidence="7 8" id="KW-0472">Membrane</keyword>
<evidence type="ECO:0000256" key="8">
    <source>
        <dbReference type="SAM" id="Phobius"/>
    </source>
</evidence>
<name>A0A255G4D0_9ACTN</name>
<dbReference type="OrthoDB" id="9811975at2"/>
<reference evidence="9 10" key="1">
    <citation type="submission" date="2017-07" db="EMBL/GenBank/DDBJ databases">
        <title>Draft whole genome sequences of clinical Proprionibacteriaceae strains.</title>
        <authorList>
            <person name="Bernier A.-M."/>
            <person name="Bernard K."/>
            <person name="Domingo M.-C."/>
        </authorList>
    </citation>
    <scope>NUCLEOTIDE SEQUENCE [LARGE SCALE GENOMIC DNA]</scope>
    <source>
        <strain evidence="9 10">NML 030167</strain>
    </source>
</reference>
<dbReference type="EMBL" id="NMVO01000016">
    <property type="protein sequence ID" value="OYO10788.1"/>
    <property type="molecule type" value="Genomic_DNA"/>
</dbReference>
<dbReference type="InterPro" id="IPR037294">
    <property type="entry name" value="ABC_BtuC-like"/>
</dbReference>
<keyword evidence="5 8" id="KW-0812">Transmembrane</keyword>
<organism evidence="9 10">
    <name type="scientific">Enemella evansiae</name>
    <dbReference type="NCBI Taxonomy" id="2016499"/>
    <lineage>
        <taxon>Bacteria</taxon>
        <taxon>Bacillati</taxon>
        <taxon>Actinomycetota</taxon>
        <taxon>Actinomycetes</taxon>
        <taxon>Propionibacteriales</taxon>
        <taxon>Propionibacteriaceae</taxon>
        <taxon>Enemella</taxon>
    </lineage>
</organism>
<keyword evidence="4" id="KW-1003">Cell membrane</keyword>
<keyword evidence="3" id="KW-0813">Transport</keyword>
<dbReference type="AlphaFoldDB" id="A0A255G4D0"/>
<gene>
    <name evidence="9" type="ORF">CGZ94_17215</name>
</gene>
<comment type="subcellular location">
    <subcellularLocation>
        <location evidence="1">Cell membrane</location>
        <topology evidence="1">Multi-pass membrane protein</topology>
    </subcellularLocation>
</comment>
<evidence type="ECO:0000256" key="2">
    <source>
        <dbReference type="ARBA" id="ARBA00007935"/>
    </source>
</evidence>
<evidence type="ECO:0000256" key="7">
    <source>
        <dbReference type="ARBA" id="ARBA00023136"/>
    </source>
</evidence>
<feature type="transmembrane region" description="Helical" evidence="8">
    <location>
        <begin position="214"/>
        <end position="236"/>
    </location>
</feature>
<keyword evidence="6 8" id="KW-1133">Transmembrane helix</keyword>
<dbReference type="PANTHER" id="PTHR30472">
    <property type="entry name" value="FERRIC ENTEROBACTIN TRANSPORT SYSTEM PERMEASE PROTEIN"/>
    <property type="match status" value="1"/>
</dbReference>
<evidence type="ECO:0000313" key="9">
    <source>
        <dbReference type="EMBL" id="OYO10788.1"/>
    </source>
</evidence>
<feature type="transmembrane region" description="Helical" evidence="8">
    <location>
        <begin position="93"/>
        <end position="112"/>
    </location>
</feature>
<comment type="caution">
    <text evidence="9">The sequence shown here is derived from an EMBL/GenBank/DDBJ whole genome shotgun (WGS) entry which is preliminary data.</text>
</comment>
<proteinExistence type="inferred from homology"/>
<dbReference type="SUPFAM" id="SSF81345">
    <property type="entry name" value="ABC transporter involved in vitamin B12 uptake, BtuC"/>
    <property type="match status" value="1"/>
</dbReference>
<dbReference type="CDD" id="cd06550">
    <property type="entry name" value="TM_ABC_iron-siderophores_like"/>
    <property type="match status" value="1"/>
</dbReference>
<evidence type="ECO:0000256" key="6">
    <source>
        <dbReference type="ARBA" id="ARBA00022989"/>
    </source>
</evidence>
<evidence type="ECO:0000256" key="4">
    <source>
        <dbReference type="ARBA" id="ARBA00022475"/>
    </source>
</evidence>
<dbReference type="Gene3D" id="1.10.3470.10">
    <property type="entry name" value="ABC transporter involved in vitamin B12 uptake, BtuC"/>
    <property type="match status" value="1"/>
</dbReference>
<feature type="transmembrane region" description="Helical" evidence="8">
    <location>
        <begin position="68"/>
        <end position="87"/>
    </location>
</feature>
<keyword evidence="10" id="KW-1185">Reference proteome</keyword>
<dbReference type="InterPro" id="IPR000522">
    <property type="entry name" value="ABC_transptr_permease_BtuC"/>
</dbReference>
<feature type="transmembrane region" description="Helical" evidence="8">
    <location>
        <begin position="40"/>
        <end position="61"/>
    </location>
</feature>
<evidence type="ECO:0000256" key="1">
    <source>
        <dbReference type="ARBA" id="ARBA00004651"/>
    </source>
</evidence>
<feature type="transmembrane region" description="Helical" evidence="8">
    <location>
        <begin position="281"/>
        <end position="302"/>
    </location>
</feature>
<protein>
    <submittedName>
        <fullName evidence="9">Iron ABC transporter permease</fullName>
    </submittedName>
</protein>
<evidence type="ECO:0000313" key="10">
    <source>
        <dbReference type="Proteomes" id="UP000215896"/>
    </source>
</evidence>
<dbReference type="GO" id="GO:0005886">
    <property type="term" value="C:plasma membrane"/>
    <property type="evidence" value="ECO:0007669"/>
    <property type="project" value="UniProtKB-SubCell"/>
</dbReference>
<accession>A0A255G4D0</accession>
<evidence type="ECO:0000256" key="3">
    <source>
        <dbReference type="ARBA" id="ARBA00022448"/>
    </source>
</evidence>
<dbReference type="GO" id="GO:0033214">
    <property type="term" value="P:siderophore-iron import into cell"/>
    <property type="evidence" value="ECO:0007669"/>
    <property type="project" value="TreeGrafter"/>
</dbReference>
<evidence type="ECO:0000256" key="5">
    <source>
        <dbReference type="ARBA" id="ARBA00022692"/>
    </source>
</evidence>
<feature type="transmembrane region" description="Helical" evidence="8">
    <location>
        <begin position="167"/>
        <end position="188"/>
    </location>
</feature>
<feature type="transmembrane region" description="Helical" evidence="8">
    <location>
        <begin position="124"/>
        <end position="147"/>
    </location>
</feature>
<sequence length="308" mass="31639">MVGVLAAALLLTAGLAVLSLFVGAAELSGQILVVSRIPRTAAVLLAGAAMAMSGLLMQLLVRNRFVEPATVGTTEAAGAGLLIATVLTPSMPVAGKMVIAVGTALLGTALFLQVLKRIPPAEGTVLVPLVGIMLSGVISAATTFVAYRLDLLQTLTTWLTGDFSGVLRGRFELLWLAGAALVVTWFYADRFTAAGLGRDHATNLGLNHRAVVRLGLVLVSVCSAVCVVVVGALPFLGLVVPNVVSLLLGDNLRRSLPVVALAGAGLVLACDLLARTLNHPYEIPVGVIVGIVGAAGFLALLLHRKGPR</sequence>
<dbReference type="GO" id="GO:0022857">
    <property type="term" value="F:transmembrane transporter activity"/>
    <property type="evidence" value="ECO:0007669"/>
    <property type="project" value="InterPro"/>
</dbReference>
<dbReference type="Proteomes" id="UP000215896">
    <property type="component" value="Unassembled WGS sequence"/>
</dbReference>